<feature type="region of interest" description="Disordered" evidence="1">
    <location>
        <begin position="609"/>
        <end position="632"/>
    </location>
</feature>
<organism evidence="3 4">
    <name type="scientific">Canna indica</name>
    <name type="common">Indian-shot</name>
    <dbReference type="NCBI Taxonomy" id="4628"/>
    <lineage>
        <taxon>Eukaryota</taxon>
        <taxon>Viridiplantae</taxon>
        <taxon>Streptophyta</taxon>
        <taxon>Embryophyta</taxon>
        <taxon>Tracheophyta</taxon>
        <taxon>Spermatophyta</taxon>
        <taxon>Magnoliopsida</taxon>
        <taxon>Liliopsida</taxon>
        <taxon>Zingiberales</taxon>
        <taxon>Cannaceae</taxon>
        <taxon>Canna</taxon>
    </lineage>
</organism>
<dbReference type="GO" id="GO:0031593">
    <property type="term" value="F:polyubiquitin modification-dependent protein binding"/>
    <property type="evidence" value="ECO:0007669"/>
    <property type="project" value="TreeGrafter"/>
</dbReference>
<dbReference type="Pfam" id="PF00240">
    <property type="entry name" value="ubiquitin"/>
    <property type="match status" value="1"/>
</dbReference>
<feature type="region of interest" description="Disordered" evidence="1">
    <location>
        <begin position="655"/>
        <end position="686"/>
    </location>
</feature>
<dbReference type="SUPFAM" id="SSF54236">
    <property type="entry name" value="Ubiquitin-like"/>
    <property type="match status" value="1"/>
</dbReference>
<evidence type="ECO:0000259" key="2">
    <source>
        <dbReference type="PROSITE" id="PS50053"/>
    </source>
</evidence>
<dbReference type="FunFam" id="3.10.20.90:FF:000154">
    <property type="entry name" value="Large proline-rich protein BAG6"/>
    <property type="match status" value="1"/>
</dbReference>
<feature type="compositionally biased region" description="Polar residues" evidence="1">
    <location>
        <begin position="444"/>
        <end position="465"/>
    </location>
</feature>
<dbReference type="PANTHER" id="PTHR15204">
    <property type="entry name" value="LARGE PROLINE-RICH PROTEIN BAG6"/>
    <property type="match status" value="1"/>
</dbReference>
<dbReference type="InterPro" id="IPR029071">
    <property type="entry name" value="Ubiquitin-like_domsf"/>
</dbReference>
<dbReference type="GO" id="GO:0036503">
    <property type="term" value="P:ERAD pathway"/>
    <property type="evidence" value="ECO:0007669"/>
    <property type="project" value="TreeGrafter"/>
</dbReference>
<dbReference type="PRINTS" id="PR00348">
    <property type="entry name" value="UBIQUITIN"/>
</dbReference>
<feature type="region of interest" description="Disordered" evidence="1">
    <location>
        <begin position="706"/>
        <end position="754"/>
    </location>
</feature>
<evidence type="ECO:0000313" key="4">
    <source>
        <dbReference type="Proteomes" id="UP001327560"/>
    </source>
</evidence>
<feature type="compositionally biased region" description="Low complexity" evidence="1">
    <location>
        <begin position="719"/>
        <end position="734"/>
    </location>
</feature>
<dbReference type="Proteomes" id="UP001327560">
    <property type="component" value="Chromosome 1"/>
</dbReference>
<feature type="compositionally biased region" description="Polar residues" evidence="1">
    <location>
        <begin position="263"/>
        <end position="280"/>
    </location>
</feature>
<evidence type="ECO:0000256" key="1">
    <source>
        <dbReference type="SAM" id="MobiDB-lite"/>
    </source>
</evidence>
<feature type="domain" description="Ubiquitin-like" evidence="2">
    <location>
        <begin position="35"/>
        <end position="106"/>
    </location>
</feature>
<accession>A0AAQ3JN00</accession>
<dbReference type="PANTHER" id="PTHR15204:SF0">
    <property type="entry name" value="LARGE PROLINE-RICH PROTEIN BAG6"/>
    <property type="match status" value="1"/>
</dbReference>
<dbReference type="AlphaFoldDB" id="A0AAQ3JN00"/>
<keyword evidence="4" id="KW-1185">Reference proteome</keyword>
<evidence type="ECO:0000313" key="3">
    <source>
        <dbReference type="EMBL" id="WOK92607.1"/>
    </source>
</evidence>
<proteinExistence type="predicted"/>
<feature type="compositionally biased region" description="Polar residues" evidence="1">
    <location>
        <begin position="706"/>
        <end position="718"/>
    </location>
</feature>
<dbReference type="PROSITE" id="PS50053">
    <property type="entry name" value="UBIQUITIN_2"/>
    <property type="match status" value="1"/>
</dbReference>
<feature type="compositionally biased region" description="Polar residues" evidence="1">
    <location>
        <begin position="125"/>
        <end position="139"/>
    </location>
</feature>
<dbReference type="InterPro" id="IPR019956">
    <property type="entry name" value="Ubiquitin_dom"/>
</dbReference>
<protein>
    <submittedName>
        <fullName evidence="3">Large proline-rich protein BAG6 isoform X1</fullName>
    </submittedName>
</protein>
<dbReference type="SMART" id="SM00213">
    <property type="entry name" value="UBQ"/>
    <property type="match status" value="1"/>
</dbReference>
<gene>
    <name evidence="3" type="ORF">Cni_G01298</name>
</gene>
<dbReference type="Gene3D" id="3.10.20.90">
    <property type="entry name" value="Phosphatidylinositol 3-kinase Catalytic Subunit, Chain A, domain 1"/>
    <property type="match status" value="1"/>
</dbReference>
<dbReference type="GO" id="GO:0051787">
    <property type="term" value="F:misfolded protein binding"/>
    <property type="evidence" value="ECO:0007669"/>
    <property type="project" value="TreeGrafter"/>
</dbReference>
<feature type="region of interest" description="Disordered" evidence="1">
    <location>
        <begin position="105"/>
        <end position="146"/>
    </location>
</feature>
<dbReference type="GO" id="GO:0071818">
    <property type="term" value="C:BAT3 complex"/>
    <property type="evidence" value="ECO:0007669"/>
    <property type="project" value="TreeGrafter"/>
</dbReference>
<feature type="region of interest" description="Disordered" evidence="1">
    <location>
        <begin position="258"/>
        <end position="284"/>
    </location>
</feature>
<feature type="region of interest" description="Disordered" evidence="1">
    <location>
        <begin position="439"/>
        <end position="465"/>
    </location>
</feature>
<name>A0AAQ3JN00_9LILI</name>
<feature type="compositionally biased region" description="Polar residues" evidence="1">
    <location>
        <begin position="657"/>
        <end position="674"/>
    </location>
</feature>
<dbReference type="EMBL" id="CP136890">
    <property type="protein sequence ID" value="WOK92607.1"/>
    <property type="molecule type" value="Genomic_DNA"/>
</dbReference>
<reference evidence="3 4" key="1">
    <citation type="submission" date="2023-10" db="EMBL/GenBank/DDBJ databases">
        <title>Chromosome-scale genome assembly provides insights into flower coloration mechanisms of Canna indica.</title>
        <authorList>
            <person name="Li C."/>
        </authorList>
    </citation>
    <scope>NUCLEOTIDE SEQUENCE [LARGE SCALE GENOMIC DNA]</scope>
    <source>
        <tissue evidence="3">Flower</tissue>
    </source>
</reference>
<sequence length="754" mass="80351">MLISVRLSKDSMGTHGPSEATTSCLDVAENSESTVEIKIKTLDSQTYTIRVDKSVPIPKLKEQIATVTGVISEQQRLICRGKVLKDDEILSTYHVEDGHTLHLVVRPPHQSSPLPSEDQMELDGASSQSATSSDNTTYRNHGGQGGRTLVFETVNIGQGDNHTQHLSQIISSIINAVVTRNTGSQTGSDPRNLGARATVDIPGVELGSRQVPNQFQSAVPLGSQQPTVIPDSLTTMNQYLSFMRDEFLRDGLSANGREHRNEASTADVHSNGLQSRQSFSPGGLPSPASLAEILLSTRQLLMEQADRYINQFARRLEDQINLTDPHMRADLQNSVLRTGVVLQNMGSLLLELGRTTMTLRLGERPSEAVINAGPAVFISASGPNPVMVQPVPFYPGSSFGPRMGAASSAHASQGEPIASAHVPGNISIRFRAGRPLYVSPHNLGEQSGQPQGSANPTRNTSAANATHQTVSGVLSNATIAGESGLRLLPIRTVLAVPAGVERSVSDASGSSVGLLYPLLARVQHVASGNLGEARGIRLSSGPNQNGHNIEQQPNIGSTIQTQNIDSAFGDFINEINHTSTDAIPVVTGLNPSANEATSYQGSLRDFLNASQQGQPSSNTEASFGQQHRTSPISQLTSRLDQWFQTIFPGEQVVVGGTSHQESGRGSTTDQTSADVNPPLEEGTGVSEDGVFFSRLVRNLMPFISTVTSTGQDGLPTNHSTTRTSGQSSSASNSSHGRRDPPEPPSPKRTRRGDN</sequence>
<dbReference type="InterPro" id="IPR000626">
    <property type="entry name" value="Ubiquitin-like_dom"/>
</dbReference>